<accession>A0A7Z8K3J9</accession>
<dbReference type="RefSeq" id="WP_154727897.1">
    <property type="nucleotide sequence ID" value="NZ_SZYE01000004.1"/>
</dbReference>
<evidence type="ECO:0000313" key="4">
    <source>
        <dbReference type="Proteomes" id="UP000308121"/>
    </source>
</evidence>
<dbReference type="OrthoDB" id="9810372at2"/>
<gene>
    <name evidence="3" type="ORF">FA014_01235</name>
</gene>
<comment type="caution">
    <text evidence="3">The sequence shown here is derived from an EMBL/GenBank/DDBJ whole genome shotgun (WGS) entry which is preliminary data.</text>
</comment>
<dbReference type="SUPFAM" id="SSF53067">
    <property type="entry name" value="Actin-like ATPase domain"/>
    <property type="match status" value="1"/>
</dbReference>
<dbReference type="InterPro" id="IPR049874">
    <property type="entry name" value="ROK_cs"/>
</dbReference>
<name>A0A7Z8K3J9_9CELL</name>
<dbReference type="InterPro" id="IPR036388">
    <property type="entry name" value="WH-like_DNA-bd_sf"/>
</dbReference>
<evidence type="ECO:0000313" key="3">
    <source>
        <dbReference type="EMBL" id="TKR27244.1"/>
    </source>
</evidence>
<organism evidence="3 4">
    <name type="scientific">Cellulomonas hominis</name>
    <dbReference type="NCBI Taxonomy" id="156981"/>
    <lineage>
        <taxon>Bacteria</taxon>
        <taxon>Bacillati</taxon>
        <taxon>Actinomycetota</taxon>
        <taxon>Actinomycetes</taxon>
        <taxon>Micrococcales</taxon>
        <taxon>Cellulomonadaceae</taxon>
        <taxon>Cellulomonas</taxon>
    </lineage>
</organism>
<sequence>MTTTTPSAAPHRGVGRTLRPTGKVLPEHARAHNRALVLQHLFHQGPSSRADLARSTGLTRVTVSDLVSVLMSEGLVAELGVRPEGKVGKPATLVGMRTEDFQVVAVDLADDASLRGAVMTLTGAVVARRTVSLDGRTGDAAVAVLEDLCRELLAAADRPVVGVGIGSPGVIDAAGVVVEAPNRGWYDVPLAALLAERLGVPVQVANDANTHALGEYTYGGASGSGLMVVTVGQGLGAGIVLDGALVRGRANAAGEIGHVTVVDDRDVRAGDPEPRPCACGRAGCLETLLSLPALRRATTGRSPEESDAVLASVGRKLGVALAPVVSALNLAEVLLSGPPELLDGALRVEALATLRARTLPLLGQDLVLRMGSLDEDGALSGAAALVLSGQLGVT</sequence>
<dbReference type="Gene3D" id="1.10.10.10">
    <property type="entry name" value="Winged helix-like DNA-binding domain superfamily/Winged helix DNA-binding domain"/>
    <property type="match status" value="1"/>
</dbReference>
<dbReference type="Pfam" id="PF00480">
    <property type="entry name" value="ROK"/>
    <property type="match status" value="1"/>
</dbReference>
<dbReference type="EMBL" id="SZYE01000004">
    <property type="protein sequence ID" value="TKR27244.1"/>
    <property type="molecule type" value="Genomic_DNA"/>
</dbReference>
<evidence type="ECO:0000256" key="2">
    <source>
        <dbReference type="SAM" id="MobiDB-lite"/>
    </source>
</evidence>
<reference evidence="3 4" key="1">
    <citation type="submission" date="2019-05" db="EMBL/GenBank/DDBJ databases">
        <title>Genome sequence of Cellulomonas hominis strain CS1.</title>
        <authorList>
            <person name="Belmont J."/>
            <person name="Maclea K.S."/>
        </authorList>
    </citation>
    <scope>NUCLEOTIDE SEQUENCE [LARGE SCALE GENOMIC DNA]</scope>
    <source>
        <strain evidence="3 4">CS1</strain>
    </source>
</reference>
<proteinExistence type="inferred from homology"/>
<dbReference type="PROSITE" id="PS01125">
    <property type="entry name" value="ROK"/>
    <property type="match status" value="1"/>
</dbReference>
<dbReference type="InterPro" id="IPR000600">
    <property type="entry name" value="ROK"/>
</dbReference>
<protein>
    <submittedName>
        <fullName evidence="3">ROK family transcriptional regulator</fullName>
    </submittedName>
</protein>
<evidence type="ECO:0000256" key="1">
    <source>
        <dbReference type="ARBA" id="ARBA00006479"/>
    </source>
</evidence>
<dbReference type="PANTHER" id="PTHR18964">
    <property type="entry name" value="ROK (REPRESSOR, ORF, KINASE) FAMILY"/>
    <property type="match status" value="1"/>
</dbReference>
<dbReference type="Proteomes" id="UP000308121">
    <property type="component" value="Unassembled WGS sequence"/>
</dbReference>
<feature type="region of interest" description="Disordered" evidence="2">
    <location>
        <begin position="1"/>
        <end position="21"/>
    </location>
</feature>
<dbReference type="InterPro" id="IPR036390">
    <property type="entry name" value="WH_DNA-bd_sf"/>
</dbReference>
<dbReference type="SUPFAM" id="SSF46785">
    <property type="entry name" value="Winged helix' DNA-binding domain"/>
    <property type="match status" value="1"/>
</dbReference>
<dbReference type="Gene3D" id="3.30.420.40">
    <property type="match status" value="2"/>
</dbReference>
<dbReference type="AlphaFoldDB" id="A0A7Z8K3J9"/>
<comment type="similarity">
    <text evidence="1">Belongs to the ROK (NagC/XylR) family.</text>
</comment>
<dbReference type="PANTHER" id="PTHR18964:SF149">
    <property type="entry name" value="BIFUNCTIONAL UDP-N-ACETYLGLUCOSAMINE 2-EPIMERASE_N-ACETYLMANNOSAMINE KINASE"/>
    <property type="match status" value="1"/>
</dbReference>
<dbReference type="InterPro" id="IPR043129">
    <property type="entry name" value="ATPase_NBD"/>
</dbReference>